<dbReference type="Pfam" id="PF14526">
    <property type="entry name" value="Cass2"/>
    <property type="match status" value="1"/>
</dbReference>
<dbReference type="Proteomes" id="UP000703038">
    <property type="component" value="Unassembled WGS sequence"/>
</dbReference>
<dbReference type="SUPFAM" id="SSF55136">
    <property type="entry name" value="Probable bacterial effector-binding domain"/>
    <property type="match status" value="1"/>
</dbReference>
<dbReference type="RefSeq" id="WP_204866459.1">
    <property type="nucleotide sequence ID" value="NZ_JAFBBK010000001.1"/>
</dbReference>
<keyword evidence="3" id="KW-1185">Reference proteome</keyword>
<accession>A0ABS2KP75</accession>
<dbReference type="SMART" id="SM00871">
    <property type="entry name" value="AraC_E_bind"/>
    <property type="match status" value="1"/>
</dbReference>
<dbReference type="InterPro" id="IPR010499">
    <property type="entry name" value="AraC_E-bd"/>
</dbReference>
<feature type="domain" description="AraC effector-binding" evidence="1">
    <location>
        <begin position="1"/>
        <end position="144"/>
    </location>
</feature>
<dbReference type="PANTHER" id="PTHR36444:SF2">
    <property type="entry name" value="TRANSCRIPTIONAL REGULATOR PROTEIN YOBU-RELATED"/>
    <property type="match status" value="1"/>
</dbReference>
<dbReference type="InterPro" id="IPR011256">
    <property type="entry name" value="Reg_factor_effector_dom_sf"/>
</dbReference>
<sequence length="155" mass="16829">MTIEFVDLAETWVAGLPVRSPKRALGSLYDTNLERAWSGILNQDIGEPLGSVYTDFVPAIGSYSTQIVGYRVADGDVRRGHIVARVPAGRYAKFSAVGNFPQVLTTLWNEITHAEEMGSFTRAFTGEFEVYPHAYKIEMYVPVAAPGSRGVGGAG</sequence>
<gene>
    <name evidence="2" type="ORF">JOE42_000495</name>
</gene>
<evidence type="ECO:0000313" key="3">
    <source>
        <dbReference type="Proteomes" id="UP000703038"/>
    </source>
</evidence>
<dbReference type="InterPro" id="IPR029441">
    <property type="entry name" value="Cass2"/>
</dbReference>
<proteinExistence type="predicted"/>
<dbReference type="EMBL" id="JAFBBK010000001">
    <property type="protein sequence ID" value="MBM7413762.1"/>
    <property type="molecule type" value="Genomic_DNA"/>
</dbReference>
<protein>
    <submittedName>
        <fullName evidence="2">Transcriptional regulator YdeE</fullName>
    </submittedName>
</protein>
<evidence type="ECO:0000259" key="1">
    <source>
        <dbReference type="SMART" id="SM00871"/>
    </source>
</evidence>
<dbReference type="Gene3D" id="3.20.80.10">
    <property type="entry name" value="Regulatory factor, effector binding domain"/>
    <property type="match status" value="1"/>
</dbReference>
<reference evidence="2 3" key="1">
    <citation type="submission" date="2021-01" db="EMBL/GenBank/DDBJ databases">
        <title>Genomics of switchgrass bacterial isolates.</title>
        <authorList>
            <person name="Shade A."/>
        </authorList>
    </citation>
    <scope>NUCLEOTIDE SEQUENCE [LARGE SCALE GENOMIC DNA]</scope>
    <source>
        <strain evidence="2 3">PvP111</strain>
    </source>
</reference>
<dbReference type="InterPro" id="IPR053182">
    <property type="entry name" value="YobU-like_regulator"/>
</dbReference>
<organism evidence="2 3">
    <name type="scientific">Rhodococcoides corynebacterioides</name>
    <dbReference type="NCBI Taxonomy" id="53972"/>
    <lineage>
        <taxon>Bacteria</taxon>
        <taxon>Bacillati</taxon>
        <taxon>Actinomycetota</taxon>
        <taxon>Actinomycetes</taxon>
        <taxon>Mycobacteriales</taxon>
        <taxon>Nocardiaceae</taxon>
        <taxon>Rhodococcoides</taxon>
    </lineage>
</organism>
<name>A0ABS2KP75_9NOCA</name>
<evidence type="ECO:0000313" key="2">
    <source>
        <dbReference type="EMBL" id="MBM7413762.1"/>
    </source>
</evidence>
<dbReference type="PANTHER" id="PTHR36444">
    <property type="entry name" value="TRANSCRIPTIONAL REGULATOR PROTEIN YOBU-RELATED"/>
    <property type="match status" value="1"/>
</dbReference>
<comment type="caution">
    <text evidence="2">The sequence shown here is derived from an EMBL/GenBank/DDBJ whole genome shotgun (WGS) entry which is preliminary data.</text>
</comment>